<sequence>MGGLRCRTRRLSRALRYEERFTIEKEKRTMELSNHRTALRNTIARQLCEEEQLGYKPKELAGRKLVIQFLPDKEAQQVEDEIFSLLMPLDLLELSWTTKVLRRTLMHRSARSLWIQALKNVEGLPECPEDLTEPQWASLVSHPCCHVSTSRGSWN</sequence>
<protein>
    <recommendedName>
        <fullName evidence="3">F-box domain-containing protein</fullName>
    </recommendedName>
</protein>
<dbReference type="InParanoid" id="A0A165UV65"/>
<gene>
    <name evidence="1" type="ORF">NEOLEDRAFT_775201</name>
</gene>
<organism evidence="1 2">
    <name type="scientific">Neolentinus lepideus HHB14362 ss-1</name>
    <dbReference type="NCBI Taxonomy" id="1314782"/>
    <lineage>
        <taxon>Eukaryota</taxon>
        <taxon>Fungi</taxon>
        <taxon>Dikarya</taxon>
        <taxon>Basidiomycota</taxon>
        <taxon>Agaricomycotina</taxon>
        <taxon>Agaricomycetes</taxon>
        <taxon>Gloeophyllales</taxon>
        <taxon>Gloeophyllaceae</taxon>
        <taxon>Neolentinus</taxon>
    </lineage>
</organism>
<dbReference type="OrthoDB" id="2322499at2759"/>
<proteinExistence type="predicted"/>
<evidence type="ECO:0000313" key="1">
    <source>
        <dbReference type="EMBL" id="KZT28750.1"/>
    </source>
</evidence>
<name>A0A165UV65_9AGAM</name>
<dbReference type="STRING" id="1314782.A0A165UV65"/>
<keyword evidence="2" id="KW-1185">Reference proteome</keyword>
<dbReference type="Proteomes" id="UP000076761">
    <property type="component" value="Unassembled WGS sequence"/>
</dbReference>
<evidence type="ECO:0008006" key="3">
    <source>
        <dbReference type="Google" id="ProtNLM"/>
    </source>
</evidence>
<accession>A0A165UV65</accession>
<dbReference type="EMBL" id="KV425556">
    <property type="protein sequence ID" value="KZT28750.1"/>
    <property type="molecule type" value="Genomic_DNA"/>
</dbReference>
<reference evidence="1 2" key="1">
    <citation type="journal article" date="2016" name="Mol. Biol. Evol.">
        <title>Comparative Genomics of Early-Diverging Mushroom-Forming Fungi Provides Insights into the Origins of Lignocellulose Decay Capabilities.</title>
        <authorList>
            <person name="Nagy L.G."/>
            <person name="Riley R."/>
            <person name="Tritt A."/>
            <person name="Adam C."/>
            <person name="Daum C."/>
            <person name="Floudas D."/>
            <person name="Sun H."/>
            <person name="Yadav J.S."/>
            <person name="Pangilinan J."/>
            <person name="Larsson K.H."/>
            <person name="Matsuura K."/>
            <person name="Barry K."/>
            <person name="Labutti K."/>
            <person name="Kuo R."/>
            <person name="Ohm R.A."/>
            <person name="Bhattacharya S.S."/>
            <person name="Shirouzu T."/>
            <person name="Yoshinaga Y."/>
            <person name="Martin F.M."/>
            <person name="Grigoriev I.V."/>
            <person name="Hibbett D.S."/>
        </authorList>
    </citation>
    <scope>NUCLEOTIDE SEQUENCE [LARGE SCALE GENOMIC DNA]</scope>
    <source>
        <strain evidence="1 2">HHB14362 ss-1</strain>
    </source>
</reference>
<dbReference type="AlphaFoldDB" id="A0A165UV65"/>
<evidence type="ECO:0000313" key="2">
    <source>
        <dbReference type="Proteomes" id="UP000076761"/>
    </source>
</evidence>